<dbReference type="PROSITE" id="PS51257">
    <property type="entry name" value="PROKAR_LIPOPROTEIN"/>
    <property type="match status" value="1"/>
</dbReference>
<evidence type="ECO:0000256" key="1">
    <source>
        <dbReference type="ARBA" id="ARBA00009477"/>
    </source>
</evidence>
<dbReference type="SUPFAM" id="SSF111369">
    <property type="entry name" value="HlyD-like secretion proteins"/>
    <property type="match status" value="1"/>
</dbReference>
<feature type="domain" description="YknX-like C-terminal permuted SH3-like" evidence="3">
    <location>
        <begin position="271"/>
        <end position="337"/>
    </location>
</feature>
<evidence type="ECO:0000259" key="3">
    <source>
        <dbReference type="Pfam" id="PF25989"/>
    </source>
</evidence>
<dbReference type="Pfam" id="PF25954">
    <property type="entry name" value="Beta-barrel_RND_2"/>
    <property type="match status" value="1"/>
</dbReference>
<dbReference type="Gene3D" id="1.10.287.470">
    <property type="entry name" value="Helix hairpin bin"/>
    <property type="match status" value="1"/>
</dbReference>
<dbReference type="GO" id="GO:1990281">
    <property type="term" value="C:efflux pump complex"/>
    <property type="evidence" value="ECO:0007669"/>
    <property type="project" value="TreeGrafter"/>
</dbReference>
<dbReference type="Gene3D" id="2.40.30.170">
    <property type="match status" value="1"/>
</dbReference>
<name>A0A9D1GML8_9BACT</name>
<evidence type="ECO:0000313" key="4">
    <source>
        <dbReference type="EMBL" id="HIT46953.1"/>
    </source>
</evidence>
<dbReference type="GO" id="GO:0015562">
    <property type="term" value="F:efflux transmembrane transporter activity"/>
    <property type="evidence" value="ECO:0007669"/>
    <property type="project" value="TreeGrafter"/>
</dbReference>
<organism evidence="4 5">
    <name type="scientific">Candidatus Cryptobacteroides merdipullorum</name>
    <dbReference type="NCBI Taxonomy" id="2840771"/>
    <lineage>
        <taxon>Bacteria</taxon>
        <taxon>Pseudomonadati</taxon>
        <taxon>Bacteroidota</taxon>
        <taxon>Bacteroidia</taxon>
        <taxon>Bacteroidales</taxon>
        <taxon>Candidatus Cryptobacteroides</taxon>
    </lineage>
</organism>
<protein>
    <submittedName>
        <fullName evidence="4">Efflux RND transporter periplasmic adaptor subunit</fullName>
    </submittedName>
</protein>
<reference evidence="4" key="1">
    <citation type="submission" date="2020-10" db="EMBL/GenBank/DDBJ databases">
        <authorList>
            <person name="Gilroy R."/>
        </authorList>
    </citation>
    <scope>NUCLEOTIDE SEQUENCE</scope>
    <source>
        <strain evidence="4">ChiHecec2B26-709</strain>
    </source>
</reference>
<dbReference type="Proteomes" id="UP000886881">
    <property type="component" value="Unassembled WGS sequence"/>
</dbReference>
<dbReference type="InterPro" id="IPR006143">
    <property type="entry name" value="RND_pump_MFP"/>
</dbReference>
<evidence type="ECO:0000313" key="5">
    <source>
        <dbReference type="Proteomes" id="UP000886881"/>
    </source>
</evidence>
<sequence length="341" mass="35650">MKRAAYYLAVLLALAGCAPKSQETAGAGRAPVTVKVQKITDVSSTETVSYVGTAEAAKSTMISAPNSGRLVSLEVRRGDRVSAGQVIGQIESQTVRSSWQMAQATLAQAEDGYDRAMQVYDSGSISEVQMVEINTKLSQARAAADAAQKALDDCTLKAPFDGYVSDVLASESVQLNMFEPVVRIMDISEIIISFSVPESEINSLTPGQEVTVDVAATGSAALKGKVLSKGISASPLSHSYDCTASLDAGPGRLMPGMVCEVHVLRDSGHGAVVPASVIQTGTGSRYVWTVDDGIVHKTPVKVGGFSGDGVIVTEGLEEGDLVIVEGYQKVSSGMKVTAEEQ</sequence>
<comment type="similarity">
    <text evidence="1">Belongs to the membrane fusion protein (MFP) (TC 8.A.1) family.</text>
</comment>
<dbReference type="Gene3D" id="2.40.50.100">
    <property type="match status" value="1"/>
</dbReference>
<proteinExistence type="inferred from homology"/>
<feature type="domain" description="CusB-like beta-barrel" evidence="2">
    <location>
        <begin position="193"/>
        <end position="263"/>
    </location>
</feature>
<dbReference type="NCBIfam" id="TIGR01730">
    <property type="entry name" value="RND_mfp"/>
    <property type="match status" value="1"/>
</dbReference>
<evidence type="ECO:0000259" key="2">
    <source>
        <dbReference type="Pfam" id="PF25954"/>
    </source>
</evidence>
<accession>A0A9D1GML8</accession>
<gene>
    <name evidence="4" type="ORF">IAC35_03735</name>
</gene>
<comment type="caution">
    <text evidence="4">The sequence shown here is derived from an EMBL/GenBank/DDBJ whole genome shotgun (WGS) entry which is preliminary data.</text>
</comment>
<dbReference type="InterPro" id="IPR058637">
    <property type="entry name" value="YknX-like_C"/>
</dbReference>
<reference evidence="4" key="2">
    <citation type="journal article" date="2021" name="PeerJ">
        <title>Extensive microbial diversity within the chicken gut microbiome revealed by metagenomics and culture.</title>
        <authorList>
            <person name="Gilroy R."/>
            <person name="Ravi A."/>
            <person name="Getino M."/>
            <person name="Pursley I."/>
            <person name="Horton D.L."/>
            <person name="Alikhan N.F."/>
            <person name="Baker D."/>
            <person name="Gharbi K."/>
            <person name="Hall N."/>
            <person name="Watson M."/>
            <person name="Adriaenssens E.M."/>
            <person name="Foster-Nyarko E."/>
            <person name="Jarju S."/>
            <person name="Secka A."/>
            <person name="Antonio M."/>
            <person name="Oren A."/>
            <person name="Chaudhuri R.R."/>
            <person name="La Ragione R."/>
            <person name="Hildebrand F."/>
            <person name="Pallen M.J."/>
        </authorList>
    </citation>
    <scope>NUCLEOTIDE SEQUENCE</scope>
    <source>
        <strain evidence="4">ChiHecec2B26-709</strain>
    </source>
</reference>
<dbReference type="PANTHER" id="PTHR30469">
    <property type="entry name" value="MULTIDRUG RESISTANCE PROTEIN MDTA"/>
    <property type="match status" value="1"/>
</dbReference>
<dbReference type="AlphaFoldDB" id="A0A9D1GML8"/>
<dbReference type="PANTHER" id="PTHR30469:SF20">
    <property type="entry name" value="EFFLUX RND TRANSPORTER PERIPLASMIC ADAPTOR SUBUNIT"/>
    <property type="match status" value="1"/>
</dbReference>
<dbReference type="InterPro" id="IPR058792">
    <property type="entry name" value="Beta-barrel_RND_2"/>
</dbReference>
<dbReference type="Gene3D" id="2.40.420.20">
    <property type="match status" value="1"/>
</dbReference>
<dbReference type="Pfam" id="PF25989">
    <property type="entry name" value="YknX_C"/>
    <property type="match status" value="1"/>
</dbReference>
<dbReference type="EMBL" id="DVLC01000071">
    <property type="protein sequence ID" value="HIT46953.1"/>
    <property type="molecule type" value="Genomic_DNA"/>
</dbReference>